<evidence type="ECO:0000313" key="2">
    <source>
        <dbReference type="EMBL" id="UQC90523.1"/>
    </source>
</evidence>
<dbReference type="EMBL" id="CP019481">
    <property type="protein sequence ID" value="UQC90523.1"/>
    <property type="molecule type" value="Genomic_DNA"/>
</dbReference>
<protein>
    <submittedName>
        <fullName evidence="2">Uncharacterized protein</fullName>
    </submittedName>
</protein>
<feature type="compositionally biased region" description="Polar residues" evidence="1">
    <location>
        <begin position="1"/>
        <end position="12"/>
    </location>
</feature>
<dbReference type="GeneID" id="73349987"/>
<gene>
    <name evidence="2" type="ORF">CLUP02_16053</name>
</gene>
<accession>A0A9Q8T798</accession>
<dbReference type="Proteomes" id="UP000830671">
    <property type="component" value="Chromosome 9"/>
</dbReference>
<reference evidence="2" key="1">
    <citation type="journal article" date="2021" name="Mol. Plant Microbe Interact.">
        <title>Complete Genome Sequence of the Plant-Pathogenic Fungus Colletotrichum lupini.</title>
        <authorList>
            <person name="Baroncelli R."/>
            <person name="Pensec F."/>
            <person name="Da Lio D."/>
            <person name="Boufleur T."/>
            <person name="Vicente I."/>
            <person name="Sarrocco S."/>
            <person name="Picot A."/>
            <person name="Baraldi E."/>
            <person name="Sukno S."/>
            <person name="Thon M."/>
            <person name="Le Floch G."/>
        </authorList>
    </citation>
    <scope>NUCLEOTIDE SEQUENCE</scope>
    <source>
        <strain evidence="2">IMI 504893</strain>
    </source>
</reference>
<dbReference type="AlphaFoldDB" id="A0A9Q8T798"/>
<name>A0A9Q8T798_9PEZI</name>
<feature type="region of interest" description="Disordered" evidence="1">
    <location>
        <begin position="1"/>
        <end position="58"/>
    </location>
</feature>
<evidence type="ECO:0000256" key="1">
    <source>
        <dbReference type="SAM" id="MobiDB-lite"/>
    </source>
</evidence>
<keyword evidence="3" id="KW-1185">Reference proteome</keyword>
<feature type="compositionally biased region" description="Basic residues" evidence="1">
    <location>
        <begin position="30"/>
        <end position="39"/>
    </location>
</feature>
<evidence type="ECO:0000313" key="3">
    <source>
        <dbReference type="Proteomes" id="UP000830671"/>
    </source>
</evidence>
<sequence>MAVSGMNQSQKQVDVALRGLEMPTKDGYKAKLKRNRKRPSNKEASSICKAQGKYSADA</sequence>
<proteinExistence type="predicted"/>
<organism evidence="2 3">
    <name type="scientific">Colletotrichum lupini</name>
    <dbReference type="NCBI Taxonomy" id="145971"/>
    <lineage>
        <taxon>Eukaryota</taxon>
        <taxon>Fungi</taxon>
        <taxon>Dikarya</taxon>
        <taxon>Ascomycota</taxon>
        <taxon>Pezizomycotina</taxon>
        <taxon>Sordariomycetes</taxon>
        <taxon>Hypocreomycetidae</taxon>
        <taxon>Glomerellales</taxon>
        <taxon>Glomerellaceae</taxon>
        <taxon>Colletotrichum</taxon>
        <taxon>Colletotrichum acutatum species complex</taxon>
    </lineage>
</organism>
<dbReference type="KEGG" id="clup:CLUP02_16053"/>
<dbReference type="RefSeq" id="XP_049152124.1">
    <property type="nucleotide sequence ID" value="XM_049294977.1"/>
</dbReference>